<dbReference type="GeneID" id="106056839"/>
<dbReference type="PRINTS" id="PR00114">
    <property type="entry name" value="STPHPHTASE"/>
</dbReference>
<gene>
    <name evidence="3" type="primary">LOC106056839</name>
</gene>
<dbReference type="Proteomes" id="UP001165740">
    <property type="component" value="Chromosome 2"/>
</dbReference>
<accession>A0A9U8E290</accession>
<reference evidence="3" key="1">
    <citation type="submission" date="2025-08" db="UniProtKB">
        <authorList>
            <consortium name="RefSeq"/>
        </authorList>
    </citation>
    <scope>IDENTIFICATION</scope>
</reference>
<feature type="domain" description="Serine/threonine specific protein phosphatases" evidence="1">
    <location>
        <begin position="48"/>
        <end position="333"/>
    </location>
</feature>
<dbReference type="SMART" id="SM00156">
    <property type="entry name" value="PP2Ac"/>
    <property type="match status" value="1"/>
</dbReference>
<dbReference type="GO" id="GO:0097720">
    <property type="term" value="P:calcineurin-mediated signaling"/>
    <property type="evidence" value="ECO:0007669"/>
    <property type="project" value="InterPro"/>
</dbReference>
<dbReference type="SUPFAM" id="SSF56300">
    <property type="entry name" value="Metallo-dependent phosphatases"/>
    <property type="match status" value="1"/>
</dbReference>
<dbReference type="InterPro" id="IPR004843">
    <property type="entry name" value="Calcineurin-like_PHP"/>
</dbReference>
<dbReference type="GO" id="GO:0033192">
    <property type="term" value="F:calmodulin-dependent protein phosphatase activity"/>
    <property type="evidence" value="ECO:0007669"/>
    <property type="project" value="InterPro"/>
</dbReference>
<dbReference type="Gene3D" id="3.60.21.10">
    <property type="match status" value="1"/>
</dbReference>
<evidence type="ECO:0000259" key="1">
    <source>
        <dbReference type="SMART" id="SM00156"/>
    </source>
</evidence>
<dbReference type="OMA" id="IAWIMMP"/>
<dbReference type="RefSeq" id="XP_013069168.2">
    <property type="nucleotide sequence ID" value="XM_013213714.2"/>
</dbReference>
<dbReference type="InterPro" id="IPR043360">
    <property type="entry name" value="PP2B"/>
</dbReference>
<dbReference type="InterPro" id="IPR029052">
    <property type="entry name" value="Metallo-depent_PP-like"/>
</dbReference>
<dbReference type="PANTHER" id="PTHR45673">
    <property type="entry name" value="SERINE/THREONINE-PROTEIN PHOSPHATASE 2B CATALYTIC SUBUNIT 1-RELATED"/>
    <property type="match status" value="1"/>
</dbReference>
<name>A0A9U8E290_BIOGL</name>
<proteinExistence type="predicted"/>
<keyword evidence="2" id="KW-1185">Reference proteome</keyword>
<protein>
    <submittedName>
        <fullName evidence="3">Protein phosphatase 3 catalytic subunit alpha-like isoform X1</fullName>
    </submittedName>
</protein>
<evidence type="ECO:0000313" key="3">
    <source>
        <dbReference type="RefSeq" id="XP_013069168.2"/>
    </source>
</evidence>
<dbReference type="Pfam" id="PF00149">
    <property type="entry name" value="Metallophos"/>
    <property type="match status" value="1"/>
</dbReference>
<organism evidence="2 3">
    <name type="scientific">Biomphalaria glabrata</name>
    <name type="common">Bloodfluke planorb</name>
    <name type="synonym">Freshwater snail</name>
    <dbReference type="NCBI Taxonomy" id="6526"/>
    <lineage>
        <taxon>Eukaryota</taxon>
        <taxon>Metazoa</taxon>
        <taxon>Spiralia</taxon>
        <taxon>Lophotrochozoa</taxon>
        <taxon>Mollusca</taxon>
        <taxon>Gastropoda</taxon>
        <taxon>Heterobranchia</taxon>
        <taxon>Euthyneura</taxon>
        <taxon>Panpulmonata</taxon>
        <taxon>Hygrophila</taxon>
        <taxon>Lymnaeoidea</taxon>
        <taxon>Planorbidae</taxon>
        <taxon>Biomphalaria</taxon>
    </lineage>
</organism>
<dbReference type="KEGG" id="bgt:106056839"/>
<sequence length="428" mass="49286">MPRRTIERQRTEVPAPFTNILGFRELFGKQNVPDLDLLRVHLANQGRLDMVAIREILDRTTIILSKESNLLLINGKVTVVGALHGHFYDLLTILKKTQTVPDTKLLFLGSYVHNGNFGVETVIFLLTMKLLNPNQVFLLRGSQDCRTVAELQFKQECLTKYCKLAFYWIMDAFDSLPLAAVVNGNVFCVHGGISSRLKSMQDIEKINRFREPPKKGLFTDLLWSDLNYEETEDGNQMQKRFSFNQDRRISVYFSLRALFEFLYSNNFRLLVRSNQLLSEGAYFHGTTDDGTIRYPFVSLCSASNVMNYRNKGGYLFVTPTTVGLRQIAWVPQPYILPNGMNAFDWSLSFLMKKVVLILADLLDVEEGLLQIDIKKHKHIQTLKSQGYPLSLLKIDRKKLAAYIAQREKERTQILRIEKMSASENRIRN</sequence>
<dbReference type="InterPro" id="IPR006186">
    <property type="entry name" value="Ser/Thr-sp_prot-phosphatase"/>
</dbReference>
<evidence type="ECO:0000313" key="2">
    <source>
        <dbReference type="Proteomes" id="UP001165740"/>
    </source>
</evidence>
<dbReference type="OrthoDB" id="6048203at2759"/>
<dbReference type="AlphaFoldDB" id="A0A9U8E290"/>